<keyword evidence="3" id="KW-1185">Reference proteome</keyword>
<comment type="caution">
    <text evidence="2">The sequence shown here is derived from an EMBL/GenBank/DDBJ whole genome shotgun (WGS) entry which is preliminary data.</text>
</comment>
<reference evidence="2 3" key="1">
    <citation type="submission" date="2018-03" db="EMBL/GenBank/DDBJ databases">
        <title>First report of an OXA-48+CTX-M-M-producing Kluyvera ascorbata clone recovered from patients admitted in a University Hospital in Madrid, Spain.</title>
        <authorList>
            <person name="Hernandez-Garcia M."/>
            <person name="Leon-Sampedro R."/>
            <person name="Perez-Viso B."/>
            <person name="Morosini M.I."/>
            <person name="Lopez-Fresnena N."/>
            <person name="Coque T.M."/>
            <person name="Bonten M."/>
            <person name="Malhotra-Kumar S."/>
            <person name="Ruiz-Garbajosa P."/>
            <person name="Canton R."/>
        </authorList>
    </citation>
    <scope>NUCLEOTIDE SEQUENCE [LARGE SCALE GENOMIC DNA]</scope>
    <source>
        <strain evidence="2 3">KA2</strain>
    </source>
</reference>
<evidence type="ECO:0000313" key="2">
    <source>
        <dbReference type="EMBL" id="PSR45618.1"/>
    </source>
</evidence>
<dbReference type="PANTHER" id="PTHR34989">
    <property type="entry name" value="PROTEIN HDED"/>
    <property type="match status" value="1"/>
</dbReference>
<feature type="transmembrane region" description="Helical" evidence="1">
    <location>
        <begin position="76"/>
        <end position="97"/>
    </location>
</feature>
<name>A0A2T2XZG2_9ENTR</name>
<dbReference type="Proteomes" id="UP000240892">
    <property type="component" value="Unassembled WGS sequence"/>
</dbReference>
<dbReference type="InterPro" id="IPR052712">
    <property type="entry name" value="Acid_resist_chaperone_HdeD"/>
</dbReference>
<gene>
    <name evidence="2" type="ORF">C8256_16885</name>
</gene>
<dbReference type="InterPro" id="IPR005325">
    <property type="entry name" value="DUF308_memb"/>
</dbReference>
<dbReference type="PANTHER" id="PTHR34989:SF1">
    <property type="entry name" value="PROTEIN HDED"/>
    <property type="match status" value="1"/>
</dbReference>
<dbReference type="EMBL" id="PYHO01000014">
    <property type="protein sequence ID" value="PSR45618.1"/>
    <property type="molecule type" value="Genomic_DNA"/>
</dbReference>
<proteinExistence type="predicted"/>
<feature type="transmembrane region" description="Helical" evidence="1">
    <location>
        <begin position="162"/>
        <end position="183"/>
    </location>
</feature>
<dbReference type="GO" id="GO:0005886">
    <property type="term" value="C:plasma membrane"/>
    <property type="evidence" value="ECO:0007669"/>
    <property type="project" value="TreeGrafter"/>
</dbReference>
<keyword evidence="1" id="KW-0812">Transmembrane</keyword>
<organism evidence="2 3">
    <name type="scientific">Kluyvera genomosp. 2</name>
    <dbReference type="NCBI Taxonomy" id="2774054"/>
    <lineage>
        <taxon>Bacteria</taxon>
        <taxon>Pseudomonadati</taxon>
        <taxon>Pseudomonadota</taxon>
        <taxon>Gammaproteobacteria</taxon>
        <taxon>Enterobacterales</taxon>
        <taxon>Enterobacteriaceae</taxon>
        <taxon>Kluyvera</taxon>
    </lineage>
</organism>
<evidence type="ECO:0000256" key="1">
    <source>
        <dbReference type="SAM" id="Phobius"/>
    </source>
</evidence>
<sequence length="188" mass="20811">MLNINQEIIAKLDVQMLEKQKNLLRIIAVLMFISGVLLIVYPFISGEILAMILGIVLICSCIAYAAIMIKNRLHNFWPVVSGVLICIAYAVMGYLFITAPAFGLFTIASFLACLFALGGVIRIMDWFNHRQVKGRWLQIVIGVLDLLIAWCFIGAAPQASVVMVSLVVGIELMVSAMGCWSLVRLFTK</sequence>
<protein>
    <submittedName>
        <fullName evidence="2">Acid-resistance protein</fullName>
    </submittedName>
</protein>
<feature type="transmembrane region" description="Helical" evidence="1">
    <location>
        <begin position="103"/>
        <end position="124"/>
    </location>
</feature>
<feature type="transmembrane region" description="Helical" evidence="1">
    <location>
        <begin position="136"/>
        <end position="156"/>
    </location>
</feature>
<keyword evidence="1" id="KW-0472">Membrane</keyword>
<dbReference type="AlphaFoldDB" id="A0A2T2XZG2"/>
<keyword evidence="1" id="KW-1133">Transmembrane helix</keyword>
<dbReference type="Pfam" id="PF03729">
    <property type="entry name" value="DUF308"/>
    <property type="match status" value="1"/>
</dbReference>
<accession>A0A2T2XZG2</accession>
<feature type="transmembrane region" description="Helical" evidence="1">
    <location>
        <begin position="50"/>
        <end position="69"/>
    </location>
</feature>
<evidence type="ECO:0000313" key="3">
    <source>
        <dbReference type="Proteomes" id="UP000240892"/>
    </source>
</evidence>
<dbReference type="NCBIfam" id="NF007577">
    <property type="entry name" value="PRK10209.1"/>
    <property type="match status" value="1"/>
</dbReference>
<dbReference type="RefSeq" id="WP_106928743.1">
    <property type="nucleotide sequence ID" value="NZ_CABMMU010000014.1"/>
</dbReference>
<feature type="transmembrane region" description="Helical" evidence="1">
    <location>
        <begin position="23"/>
        <end position="44"/>
    </location>
</feature>